<feature type="signal peptide" evidence="8">
    <location>
        <begin position="1"/>
        <end position="24"/>
    </location>
</feature>
<dbReference type="AlphaFoldDB" id="A0A838XKD7"/>
<keyword evidence="3 6" id="KW-0479">Metal-binding</keyword>
<evidence type="ECO:0000256" key="7">
    <source>
        <dbReference type="PIRSR" id="PIRSR000027-2"/>
    </source>
</evidence>
<proteinExistence type="predicted"/>
<gene>
    <name evidence="9" type="ORF">H1W37_02910</name>
</gene>
<name>A0A838XKD7_9HYPH</name>
<dbReference type="GO" id="GO:0009055">
    <property type="term" value="F:electron transfer activity"/>
    <property type="evidence" value="ECO:0007669"/>
    <property type="project" value="InterPro"/>
</dbReference>
<protein>
    <submittedName>
        <fullName evidence="9">Cytochrome c</fullName>
    </submittedName>
</protein>
<dbReference type="Proteomes" id="UP000559404">
    <property type="component" value="Unassembled WGS sequence"/>
</dbReference>
<dbReference type="PIRSF" id="PIRSF000027">
    <property type="entry name" value="Cytc_c_prime"/>
    <property type="match status" value="1"/>
</dbReference>
<evidence type="ECO:0000256" key="4">
    <source>
        <dbReference type="ARBA" id="ARBA00022982"/>
    </source>
</evidence>
<keyword evidence="1" id="KW-0813">Transport</keyword>
<accession>A0A838XKD7</accession>
<feature type="binding site" description="axial binding residue" evidence="6">
    <location>
        <position position="140"/>
    </location>
    <ligand>
        <name>heme c</name>
        <dbReference type="ChEBI" id="CHEBI:61717"/>
    </ligand>
    <ligandPart>
        <name>Fe</name>
        <dbReference type="ChEBI" id="CHEBI:18248"/>
    </ligandPart>
</feature>
<evidence type="ECO:0000313" key="10">
    <source>
        <dbReference type="Proteomes" id="UP000559404"/>
    </source>
</evidence>
<evidence type="ECO:0000256" key="3">
    <source>
        <dbReference type="ARBA" id="ARBA00022723"/>
    </source>
</evidence>
<reference evidence="9 10" key="2">
    <citation type="submission" date="2020-08" db="EMBL/GenBank/DDBJ databases">
        <title>Stappia taiwanensis sp. nov., isolated from a coastal thermal spring.</title>
        <authorList>
            <person name="Kampfer P."/>
        </authorList>
    </citation>
    <scope>NUCLEOTIDE SEQUENCE [LARGE SCALE GENOMIC DNA]</scope>
    <source>
        <strain evidence="9 10">DSM 23284</strain>
    </source>
</reference>
<dbReference type="GO" id="GO:0005506">
    <property type="term" value="F:iron ion binding"/>
    <property type="evidence" value="ECO:0007669"/>
    <property type="project" value="InterPro"/>
</dbReference>
<keyword evidence="8" id="KW-0732">Signal</keyword>
<evidence type="ECO:0000256" key="6">
    <source>
        <dbReference type="PIRSR" id="PIRSR000027-1"/>
    </source>
</evidence>
<dbReference type="InterPro" id="IPR002321">
    <property type="entry name" value="Cyt_c_II"/>
</dbReference>
<dbReference type="RefSeq" id="WP_181758784.1">
    <property type="nucleotide sequence ID" value="NZ_BMCR01000002.1"/>
</dbReference>
<dbReference type="InterPro" id="IPR010980">
    <property type="entry name" value="Cyt_c/b562"/>
</dbReference>
<sequence length="148" mass="15376">MLKLCARGLAIALPLALLAGPAAADPIETRQNIMKSVGAATGTLGKMIKGEIPYDATAANMAMRVLFTAPSGFVHQFPDGTQTGGKTEASPKIWEDRAGFEKIAADMEMAALAAIPAASGGLDQLKGAFGSVARNCKACHEGYRIQKN</sequence>
<feature type="binding site" description="covalent" evidence="7">
    <location>
        <position position="139"/>
    </location>
    <ligand>
        <name>heme c</name>
        <dbReference type="ChEBI" id="CHEBI:61717"/>
    </ligand>
</feature>
<dbReference type="SUPFAM" id="SSF47175">
    <property type="entry name" value="Cytochromes"/>
    <property type="match status" value="1"/>
</dbReference>
<evidence type="ECO:0000256" key="1">
    <source>
        <dbReference type="ARBA" id="ARBA00022448"/>
    </source>
</evidence>
<dbReference type="InterPro" id="IPR012127">
    <property type="entry name" value="Cyt_c_prime"/>
</dbReference>
<comment type="caution">
    <text evidence="9">The sequence shown here is derived from an EMBL/GenBank/DDBJ whole genome shotgun (WGS) entry which is preliminary data.</text>
</comment>
<feature type="binding site" description="covalent" evidence="7">
    <location>
        <position position="136"/>
    </location>
    <ligand>
        <name>heme c</name>
        <dbReference type="ChEBI" id="CHEBI:61717"/>
    </ligand>
</feature>
<evidence type="ECO:0000256" key="5">
    <source>
        <dbReference type="ARBA" id="ARBA00023004"/>
    </source>
</evidence>
<keyword evidence="2 7" id="KW-0349">Heme</keyword>
<evidence type="ECO:0000313" key="9">
    <source>
        <dbReference type="EMBL" id="MBA4610592.1"/>
    </source>
</evidence>
<reference evidence="9 10" key="1">
    <citation type="submission" date="2020-07" db="EMBL/GenBank/DDBJ databases">
        <authorList>
            <person name="Li M."/>
        </authorList>
    </citation>
    <scope>NUCLEOTIDE SEQUENCE [LARGE SCALE GENOMIC DNA]</scope>
    <source>
        <strain evidence="9 10">DSM 23284</strain>
    </source>
</reference>
<feature type="chain" id="PRO_5032946792" evidence="8">
    <location>
        <begin position="25"/>
        <end position="148"/>
    </location>
</feature>
<dbReference type="Pfam" id="PF01322">
    <property type="entry name" value="Cytochrom_C_2"/>
    <property type="match status" value="1"/>
</dbReference>
<dbReference type="Gene3D" id="1.20.120.10">
    <property type="entry name" value="Cytochrome c/b562"/>
    <property type="match status" value="1"/>
</dbReference>
<dbReference type="GO" id="GO:0020037">
    <property type="term" value="F:heme binding"/>
    <property type="evidence" value="ECO:0007669"/>
    <property type="project" value="InterPro"/>
</dbReference>
<dbReference type="GO" id="GO:0022900">
    <property type="term" value="P:electron transport chain"/>
    <property type="evidence" value="ECO:0007669"/>
    <property type="project" value="InterPro"/>
</dbReference>
<keyword evidence="10" id="KW-1185">Reference proteome</keyword>
<organism evidence="9 10">
    <name type="scientific">Stappia taiwanensis</name>
    <dbReference type="NCBI Taxonomy" id="992267"/>
    <lineage>
        <taxon>Bacteria</taxon>
        <taxon>Pseudomonadati</taxon>
        <taxon>Pseudomonadota</taxon>
        <taxon>Alphaproteobacteria</taxon>
        <taxon>Hyphomicrobiales</taxon>
        <taxon>Stappiaceae</taxon>
        <taxon>Stappia</taxon>
    </lineage>
</organism>
<dbReference type="GO" id="GO:0042597">
    <property type="term" value="C:periplasmic space"/>
    <property type="evidence" value="ECO:0007669"/>
    <property type="project" value="InterPro"/>
</dbReference>
<keyword evidence="5 6" id="KW-0408">Iron</keyword>
<keyword evidence="4" id="KW-0249">Electron transport</keyword>
<evidence type="ECO:0000256" key="8">
    <source>
        <dbReference type="SAM" id="SignalP"/>
    </source>
</evidence>
<dbReference type="PROSITE" id="PS51009">
    <property type="entry name" value="CYTCII"/>
    <property type="match status" value="1"/>
</dbReference>
<evidence type="ECO:0000256" key="2">
    <source>
        <dbReference type="ARBA" id="ARBA00022617"/>
    </source>
</evidence>
<dbReference type="EMBL" id="JACEON010000002">
    <property type="protein sequence ID" value="MBA4610592.1"/>
    <property type="molecule type" value="Genomic_DNA"/>
</dbReference>
<comment type="PTM">
    <text evidence="7">Binds 1 heme group per subunit.</text>
</comment>